<proteinExistence type="predicted"/>
<keyword evidence="3" id="KW-1185">Reference proteome</keyword>
<keyword evidence="1" id="KW-0472">Membrane</keyword>
<feature type="transmembrane region" description="Helical" evidence="1">
    <location>
        <begin position="7"/>
        <end position="32"/>
    </location>
</feature>
<dbReference type="Pfam" id="PF24027">
    <property type="entry name" value="DUF7338"/>
    <property type="match status" value="1"/>
</dbReference>
<evidence type="ECO:0000313" key="3">
    <source>
        <dbReference type="Proteomes" id="UP001304813"/>
    </source>
</evidence>
<evidence type="ECO:0000256" key="1">
    <source>
        <dbReference type="SAM" id="Phobius"/>
    </source>
</evidence>
<dbReference type="InterPro" id="IPR055762">
    <property type="entry name" value="DUF7338"/>
</dbReference>
<dbReference type="EMBL" id="LC779065">
    <property type="protein sequence ID" value="BES79932.1"/>
    <property type="molecule type" value="Genomic_DNA"/>
</dbReference>
<reference evidence="2 3" key="1">
    <citation type="submission" date="2023-09" db="EMBL/GenBank/DDBJ databases">
        <title>Analysis of phage genome (vB_Yru_GN1) of the bacterium (Yersinia ruckeri).</title>
        <authorList>
            <person name="Ganjoor M.S."/>
            <person name="Bouzari M."/>
            <person name="Soleimani-Delfan A."/>
        </authorList>
    </citation>
    <scope>NUCLEOTIDE SEQUENCE [LARGE SCALE GENOMIC DNA]</scope>
    <source>
        <strain evidence="3">vB_Yru_GN1</strain>
    </source>
</reference>
<accession>A0AA86M7R5</accession>
<protein>
    <submittedName>
        <fullName evidence="2">Structural protein</fullName>
    </submittedName>
</protein>
<keyword evidence="1" id="KW-0812">Transmembrane</keyword>
<name>A0AA86M7R5_9CAUD</name>
<sequence length="196" mass="23112">MKVLKSYLIWVLLVPLDLLTGALAIILAPFVVPFRKDNHLPSLFLWMETYDNPLQGDKGHLERWTPIVDKLSSFKLKWLGDYLQIVAWLWRNKAYNFAYYQLGREVPTPVKVSGNPDTESSREEYNFGYIYGVAEDGTWGLFLYKPWLTIGKFTFCIRIYIGWKIKGDRYWKNVTNPTEHAMLAFHINPFRYSYIK</sequence>
<keyword evidence="1" id="KW-1133">Transmembrane helix</keyword>
<organism evidence="2 3">
    <name type="scientific">Yersinia phage vB_Yru_GN1</name>
    <dbReference type="NCBI Taxonomy" id="3074381"/>
    <lineage>
        <taxon>Viruses</taxon>
        <taxon>Duplodnaviria</taxon>
        <taxon>Heunggongvirae</taxon>
        <taxon>Uroviricota</taxon>
        <taxon>Caudoviricetes</taxon>
        <taxon>Caudoviricetes incertae sedis</taxon>
        <taxon>Sepahanvirus</taxon>
        <taxon>Sepahanvirus vB-Yru-GN1</taxon>
    </lineage>
</organism>
<evidence type="ECO:0000313" key="2">
    <source>
        <dbReference type="EMBL" id="BES79932.1"/>
    </source>
</evidence>
<dbReference type="Proteomes" id="UP001304813">
    <property type="component" value="Segment"/>
</dbReference>